<dbReference type="EMBL" id="JABEZW010000003">
    <property type="protein sequence ID" value="MBA0761309.1"/>
    <property type="molecule type" value="Genomic_DNA"/>
</dbReference>
<reference evidence="3 4" key="1">
    <citation type="journal article" date="2019" name="Genome Biol. Evol.">
        <title>Insights into the evolution of the New World diploid cottons (Gossypium, subgenus Houzingenia) based on genome sequencing.</title>
        <authorList>
            <person name="Grover C.E."/>
            <person name="Arick M.A. 2nd"/>
            <person name="Thrash A."/>
            <person name="Conover J.L."/>
            <person name="Sanders W.S."/>
            <person name="Peterson D.G."/>
            <person name="Frelichowski J.E."/>
            <person name="Scheffler J.A."/>
            <person name="Scheffler B.E."/>
            <person name="Wendel J.F."/>
        </authorList>
    </citation>
    <scope>NUCLEOTIDE SEQUENCE [LARGE SCALE GENOMIC DNA]</scope>
    <source>
        <strain evidence="3">8</strain>
        <tissue evidence="3">Leaf</tissue>
    </source>
</reference>
<dbReference type="Pfam" id="PF14111">
    <property type="entry name" value="DUF4283"/>
    <property type="match status" value="1"/>
</dbReference>
<feature type="domain" description="DUF4283" evidence="2">
    <location>
        <begin position="73"/>
        <end position="150"/>
    </location>
</feature>
<dbReference type="PANTHER" id="PTHR31286">
    <property type="entry name" value="GLYCINE-RICH CELL WALL STRUCTURAL PROTEIN 1.8-LIKE"/>
    <property type="match status" value="1"/>
</dbReference>
<proteinExistence type="predicted"/>
<name>A0A7J9DKS3_9ROSI</name>
<dbReference type="InterPro" id="IPR040256">
    <property type="entry name" value="At4g02000-like"/>
</dbReference>
<dbReference type="Proteomes" id="UP000593568">
    <property type="component" value="Unassembled WGS sequence"/>
</dbReference>
<evidence type="ECO:0000313" key="3">
    <source>
        <dbReference type="EMBL" id="MBA0761309.1"/>
    </source>
</evidence>
<feature type="region of interest" description="Disordered" evidence="1">
    <location>
        <begin position="181"/>
        <end position="201"/>
    </location>
</feature>
<dbReference type="AlphaFoldDB" id="A0A7J9DKS3"/>
<comment type="caution">
    <text evidence="3">The sequence shown here is derived from an EMBL/GenBank/DDBJ whole genome shotgun (WGS) entry which is preliminary data.</text>
</comment>
<feature type="compositionally biased region" description="Polar residues" evidence="1">
    <location>
        <begin position="183"/>
        <end position="195"/>
    </location>
</feature>
<dbReference type="PANTHER" id="PTHR31286:SF173">
    <property type="entry name" value="DUF4283 DOMAIN-CONTAINING PROTEIN"/>
    <property type="match status" value="1"/>
</dbReference>
<evidence type="ECO:0000313" key="4">
    <source>
        <dbReference type="Proteomes" id="UP000593568"/>
    </source>
</evidence>
<organism evidence="3 4">
    <name type="scientific">Gossypium trilobum</name>
    <dbReference type="NCBI Taxonomy" id="34281"/>
    <lineage>
        <taxon>Eukaryota</taxon>
        <taxon>Viridiplantae</taxon>
        <taxon>Streptophyta</taxon>
        <taxon>Embryophyta</taxon>
        <taxon>Tracheophyta</taxon>
        <taxon>Spermatophyta</taxon>
        <taxon>Magnoliopsida</taxon>
        <taxon>eudicotyledons</taxon>
        <taxon>Gunneridae</taxon>
        <taxon>Pentapetalae</taxon>
        <taxon>rosids</taxon>
        <taxon>malvids</taxon>
        <taxon>Malvales</taxon>
        <taxon>Malvaceae</taxon>
        <taxon>Malvoideae</taxon>
        <taxon>Gossypium</taxon>
    </lineage>
</organism>
<accession>A0A7J9DKS3</accession>
<dbReference type="InterPro" id="IPR025558">
    <property type="entry name" value="DUF4283"/>
</dbReference>
<gene>
    <name evidence="3" type="ORF">Gotri_023979</name>
</gene>
<protein>
    <recommendedName>
        <fullName evidence="2">DUF4283 domain-containing protein</fullName>
    </recommendedName>
</protein>
<keyword evidence="4" id="KW-1185">Reference proteome</keyword>
<evidence type="ECO:0000259" key="2">
    <source>
        <dbReference type="Pfam" id="PF14111"/>
    </source>
</evidence>
<evidence type="ECO:0000256" key="1">
    <source>
        <dbReference type="SAM" id="MobiDB-lite"/>
    </source>
</evidence>
<sequence>MDLFNEPTLSWKDNLVGKVQSDSKKTVEFLYSKGDDDFEFCEGDIRKSAINGISSIEFLKRVHQFLIRDMSTMVVLKLLRRNIGYATFFNRIHSIWRPFAPIQLMDIGNSYFLVKFLDKEDFDKVISQGPWVVFGQYLMVQPWKIDFNPAHPYLSVVKTWIRLQGLSGHLYKRKEACTRVGSMAQSEKQNSSTKTPTKEVDMENGKDTYGLWMVVEKRSHKVVGGISRELGSKVAQVGYVKMVGLSGQMVSGSLVDGSRDPGWTRAFSSKGPSKVIVFESRPNQILKPTKILNGANGDFVISCSDSQAFNLEARAVLKQNEPDFINEFSLYAYTVDSLAAGNSCLIVEINSNTTCHFKSTFEGWMEVGTLLSEGVLDPVKHSVITFRK</sequence>